<name>A0A423VGM2_9PEZI</name>
<gene>
    <name evidence="1" type="ORF">VMCG_09774</name>
</gene>
<reference evidence="1 2" key="1">
    <citation type="submission" date="2015-09" db="EMBL/GenBank/DDBJ databases">
        <title>Host preference determinants of Valsa canker pathogens revealed by comparative genomics.</title>
        <authorList>
            <person name="Yin Z."/>
            <person name="Huang L."/>
        </authorList>
    </citation>
    <scope>NUCLEOTIDE SEQUENCE [LARGE SCALE GENOMIC DNA]</scope>
    <source>
        <strain evidence="1 2">03-1</strain>
    </source>
</reference>
<dbReference type="EMBL" id="LKEA01000065">
    <property type="protein sequence ID" value="ROV90101.1"/>
    <property type="molecule type" value="Genomic_DNA"/>
</dbReference>
<evidence type="ECO:0000313" key="2">
    <source>
        <dbReference type="Proteomes" id="UP000283895"/>
    </source>
</evidence>
<organism evidence="1 2">
    <name type="scientific">Cytospora schulzeri</name>
    <dbReference type="NCBI Taxonomy" id="448051"/>
    <lineage>
        <taxon>Eukaryota</taxon>
        <taxon>Fungi</taxon>
        <taxon>Dikarya</taxon>
        <taxon>Ascomycota</taxon>
        <taxon>Pezizomycotina</taxon>
        <taxon>Sordariomycetes</taxon>
        <taxon>Sordariomycetidae</taxon>
        <taxon>Diaporthales</taxon>
        <taxon>Cytosporaceae</taxon>
        <taxon>Cytospora</taxon>
    </lineage>
</organism>
<proteinExistence type="predicted"/>
<accession>A0A423VGM2</accession>
<dbReference type="Proteomes" id="UP000283895">
    <property type="component" value="Unassembled WGS sequence"/>
</dbReference>
<dbReference type="AlphaFoldDB" id="A0A423VGM2"/>
<comment type="caution">
    <text evidence="1">The sequence shown here is derived from an EMBL/GenBank/DDBJ whole genome shotgun (WGS) entry which is preliminary data.</text>
</comment>
<dbReference type="OrthoDB" id="5240365at2759"/>
<sequence>MATRVHRYSRLFDVDLDVDSLGSLERDTADDFIPSPEIDLDAIAATLAAGPGPACYYTSAHKRGASVRKVRPYREAHVKRLRISCDNFGGQTPEIPPYAVNLPTTATQQQPLATSSVATETRDNHVMTPGYTVFSRLCETLRMKLREMLFGNSSQA</sequence>
<evidence type="ECO:0000313" key="1">
    <source>
        <dbReference type="EMBL" id="ROV90101.1"/>
    </source>
</evidence>
<protein>
    <submittedName>
        <fullName evidence="1">Uncharacterized protein</fullName>
    </submittedName>
</protein>
<keyword evidence="2" id="KW-1185">Reference proteome</keyword>